<sequence length="835" mass="91295">MASGCEPGACSSQRRLIVDYPFFDVAPYILVGAVGGAQFVVDSSGDFCRVGYQTPAITTPQGVAGFPQDGTNTLVQANMACGITPIRFVFTTSALSAYNDTAETASMQIVISLAAASFIDSDSCESVLFATGGFPRLSSCLFAGQEAILTLQTPFTQQQKYSITIKVVSPSERKMASENSFEMVIRLEGKDTIEGTIAPVDMVDVVESAKDTSYHGGYITALLWQPDSEYSPYMGRYTKFSFGLRSFGRMIINHLIQVVAYPSDVWRFGAPDTDCDNYQQSGLVGSSCQYWSFPGALATESNGFQIRVGTTPFLNLGTDSARSFSMLLQNPSVPVNAYWVATSFRYDNFQPVQPFSVFMDKPVATIGAPSGYVAGWELAAVNQVQWITIELYPGNMVVPVGVQDEASTGGMLVFVPPASYVVIVNEEPADVPGYNALPCRSWPEADRVAGRWICKLEDEVPFADTPYRVRFRVQNPAQPGAALSWRVELWQQGDTRPLAVTRQIRGVPVSGTMDAALAPSNQLLGASNVIKFDFTPSQDIGDYTGTRLEVVAPEGFLIKKTPQNFELIDIPDCTVLGSDSNSFSLTFTESNVIRAGDQYIFALEVTNAETVVADDLNYWKFETVRPNGFGRDTARYAGFDMYPVEFLSFKVVPVSSYAGPQYVVVKFRSPTTIPALDYIRVRAPAGVSWYTTDLDFETAAAATGAQDLGTKYPVVGFTATNELRFQLTSTAVAELEYGFRCKVEVPEVTPVPNRWWIEQYRGTGSASTATWKNIAAMGVDGFTTQALINVVITPFSVVKESWNNPTYFVSKQPPPWTLGSFSWPRAPRSSPRTSS</sequence>
<comment type="caution">
    <text evidence="1">The sequence shown here is derived from an EMBL/GenBank/DDBJ whole genome shotgun (WGS) entry which is preliminary data.</text>
</comment>
<name>A0ABN9TCU7_9DINO</name>
<proteinExistence type="predicted"/>
<keyword evidence="2" id="KW-1185">Reference proteome</keyword>
<evidence type="ECO:0000313" key="2">
    <source>
        <dbReference type="Proteomes" id="UP001189429"/>
    </source>
</evidence>
<dbReference type="EMBL" id="CAUYUJ010014588">
    <property type="protein sequence ID" value="CAK0843550.1"/>
    <property type="molecule type" value="Genomic_DNA"/>
</dbReference>
<accession>A0ABN9TCU7</accession>
<gene>
    <name evidence="1" type="ORF">PCOR1329_LOCUS37869</name>
</gene>
<dbReference type="Proteomes" id="UP001189429">
    <property type="component" value="Unassembled WGS sequence"/>
</dbReference>
<organism evidence="1 2">
    <name type="scientific">Prorocentrum cordatum</name>
    <dbReference type="NCBI Taxonomy" id="2364126"/>
    <lineage>
        <taxon>Eukaryota</taxon>
        <taxon>Sar</taxon>
        <taxon>Alveolata</taxon>
        <taxon>Dinophyceae</taxon>
        <taxon>Prorocentrales</taxon>
        <taxon>Prorocentraceae</taxon>
        <taxon>Prorocentrum</taxon>
    </lineage>
</organism>
<reference evidence="1" key="1">
    <citation type="submission" date="2023-10" db="EMBL/GenBank/DDBJ databases">
        <authorList>
            <person name="Chen Y."/>
            <person name="Shah S."/>
            <person name="Dougan E. K."/>
            <person name="Thang M."/>
            <person name="Chan C."/>
        </authorList>
    </citation>
    <scope>NUCLEOTIDE SEQUENCE [LARGE SCALE GENOMIC DNA]</scope>
</reference>
<protein>
    <submittedName>
        <fullName evidence="1">Uncharacterized protein</fullName>
    </submittedName>
</protein>
<evidence type="ECO:0000313" key="1">
    <source>
        <dbReference type="EMBL" id="CAK0843550.1"/>
    </source>
</evidence>